<protein>
    <submittedName>
        <fullName evidence="1">Uncharacterized protein</fullName>
    </submittedName>
</protein>
<proteinExistence type="predicted"/>
<name>A0A0C2XE06_AMAMK</name>
<accession>A0A0C2XE06</accession>
<dbReference type="InParanoid" id="A0A0C2XE06"/>
<gene>
    <name evidence="1" type="ORF">M378DRAFT_160037</name>
</gene>
<reference evidence="1 2" key="1">
    <citation type="submission" date="2014-04" db="EMBL/GenBank/DDBJ databases">
        <title>Evolutionary Origins and Diversification of the Mycorrhizal Mutualists.</title>
        <authorList>
            <consortium name="DOE Joint Genome Institute"/>
            <consortium name="Mycorrhizal Genomics Consortium"/>
            <person name="Kohler A."/>
            <person name="Kuo A."/>
            <person name="Nagy L.G."/>
            <person name="Floudas D."/>
            <person name="Copeland A."/>
            <person name="Barry K.W."/>
            <person name="Cichocki N."/>
            <person name="Veneault-Fourrey C."/>
            <person name="LaButti K."/>
            <person name="Lindquist E.A."/>
            <person name="Lipzen A."/>
            <person name="Lundell T."/>
            <person name="Morin E."/>
            <person name="Murat C."/>
            <person name="Riley R."/>
            <person name="Ohm R."/>
            <person name="Sun H."/>
            <person name="Tunlid A."/>
            <person name="Henrissat B."/>
            <person name="Grigoriev I.V."/>
            <person name="Hibbett D.S."/>
            <person name="Martin F."/>
        </authorList>
    </citation>
    <scope>NUCLEOTIDE SEQUENCE [LARGE SCALE GENOMIC DNA]</scope>
    <source>
        <strain evidence="1 2">Koide BX008</strain>
    </source>
</reference>
<dbReference type="HOGENOM" id="CLU_1677383_0_0_1"/>
<keyword evidence="2" id="KW-1185">Reference proteome</keyword>
<dbReference type="EMBL" id="KN818233">
    <property type="protein sequence ID" value="KIL67058.1"/>
    <property type="molecule type" value="Genomic_DNA"/>
</dbReference>
<evidence type="ECO:0000313" key="2">
    <source>
        <dbReference type="Proteomes" id="UP000054549"/>
    </source>
</evidence>
<sequence>MSDSTLSAHGHYFVNLRIVSYCNSHQRYPSSCTRQSGIDRLGISVIAVRHNFILQQQQSVPSPSPPSTSEWPGCKITLWNAKAFQNDQRPSGPPYQFNTLRPEPDSDFFDPVRVERRRKVREEMKELYPNGVPDPYVFTNAQFRKGLHFVYPIVLTF</sequence>
<organism evidence="1 2">
    <name type="scientific">Amanita muscaria (strain Koide BX008)</name>
    <dbReference type="NCBI Taxonomy" id="946122"/>
    <lineage>
        <taxon>Eukaryota</taxon>
        <taxon>Fungi</taxon>
        <taxon>Dikarya</taxon>
        <taxon>Basidiomycota</taxon>
        <taxon>Agaricomycotina</taxon>
        <taxon>Agaricomycetes</taxon>
        <taxon>Agaricomycetidae</taxon>
        <taxon>Agaricales</taxon>
        <taxon>Pluteineae</taxon>
        <taxon>Amanitaceae</taxon>
        <taxon>Amanita</taxon>
    </lineage>
</organism>
<evidence type="ECO:0000313" key="1">
    <source>
        <dbReference type="EMBL" id="KIL67058.1"/>
    </source>
</evidence>
<dbReference type="Proteomes" id="UP000054549">
    <property type="component" value="Unassembled WGS sequence"/>
</dbReference>
<dbReference type="AlphaFoldDB" id="A0A0C2XE06"/>